<reference evidence="1" key="1">
    <citation type="submission" date="2017-07" db="EMBL/GenBank/DDBJ databases">
        <title>Taro Niue Genome Assembly and Annotation.</title>
        <authorList>
            <person name="Atibalentja N."/>
            <person name="Keating K."/>
            <person name="Fields C.J."/>
        </authorList>
    </citation>
    <scope>NUCLEOTIDE SEQUENCE</scope>
    <source>
        <strain evidence="1">Niue_2</strain>
        <tissue evidence="1">Leaf</tissue>
    </source>
</reference>
<keyword evidence="2" id="KW-1185">Reference proteome</keyword>
<evidence type="ECO:0000313" key="2">
    <source>
        <dbReference type="Proteomes" id="UP000652761"/>
    </source>
</evidence>
<name>A0A843U851_COLES</name>
<accession>A0A843U851</accession>
<gene>
    <name evidence="1" type="ORF">Taro_009952</name>
</gene>
<sequence length="80" mass="8529">MGVAFTLPLVGGLRLHGCRVSLAGRSADVVLGKAMFLEMRGACSRCEDVVWSGGNAEGSPVFAFFVKLLWWFLGGPLLSL</sequence>
<dbReference type="AlphaFoldDB" id="A0A843U851"/>
<dbReference type="EMBL" id="NMUH01000354">
    <property type="protein sequence ID" value="MQL77553.1"/>
    <property type="molecule type" value="Genomic_DNA"/>
</dbReference>
<evidence type="ECO:0000313" key="1">
    <source>
        <dbReference type="EMBL" id="MQL77553.1"/>
    </source>
</evidence>
<dbReference type="Proteomes" id="UP000652761">
    <property type="component" value="Unassembled WGS sequence"/>
</dbReference>
<organism evidence="1 2">
    <name type="scientific">Colocasia esculenta</name>
    <name type="common">Wild taro</name>
    <name type="synonym">Arum esculentum</name>
    <dbReference type="NCBI Taxonomy" id="4460"/>
    <lineage>
        <taxon>Eukaryota</taxon>
        <taxon>Viridiplantae</taxon>
        <taxon>Streptophyta</taxon>
        <taxon>Embryophyta</taxon>
        <taxon>Tracheophyta</taxon>
        <taxon>Spermatophyta</taxon>
        <taxon>Magnoliopsida</taxon>
        <taxon>Liliopsida</taxon>
        <taxon>Araceae</taxon>
        <taxon>Aroideae</taxon>
        <taxon>Colocasieae</taxon>
        <taxon>Colocasia</taxon>
    </lineage>
</organism>
<protein>
    <submittedName>
        <fullName evidence="1">Uncharacterized protein</fullName>
    </submittedName>
</protein>
<comment type="caution">
    <text evidence="1">The sequence shown here is derived from an EMBL/GenBank/DDBJ whole genome shotgun (WGS) entry which is preliminary data.</text>
</comment>
<proteinExistence type="predicted"/>